<dbReference type="CDD" id="cd00093">
    <property type="entry name" value="HTH_XRE"/>
    <property type="match status" value="1"/>
</dbReference>
<keyword evidence="3" id="KW-1185">Reference proteome</keyword>
<dbReference type="Pfam" id="PF19054">
    <property type="entry name" value="DUF5753"/>
    <property type="match status" value="1"/>
</dbReference>
<dbReference type="EMBL" id="JACJIA010000010">
    <property type="protein sequence ID" value="MBA8955038.1"/>
    <property type="molecule type" value="Genomic_DNA"/>
</dbReference>
<dbReference type="InterPro" id="IPR001387">
    <property type="entry name" value="Cro/C1-type_HTH"/>
</dbReference>
<dbReference type="GO" id="GO:0003677">
    <property type="term" value="F:DNA binding"/>
    <property type="evidence" value="ECO:0007669"/>
    <property type="project" value="InterPro"/>
</dbReference>
<protein>
    <submittedName>
        <fullName evidence="2">Transcriptional regulator with XRE-family HTH domain</fullName>
    </submittedName>
</protein>
<dbReference type="Proteomes" id="UP000572680">
    <property type="component" value="Unassembled WGS sequence"/>
</dbReference>
<feature type="domain" description="HTH cro/C1-type" evidence="1">
    <location>
        <begin position="25"/>
        <end position="77"/>
    </location>
</feature>
<dbReference type="SMART" id="SM00530">
    <property type="entry name" value="HTH_XRE"/>
    <property type="match status" value="1"/>
</dbReference>
<organism evidence="2 3">
    <name type="scientific">Actinomadura namibiensis</name>
    <dbReference type="NCBI Taxonomy" id="182080"/>
    <lineage>
        <taxon>Bacteria</taxon>
        <taxon>Bacillati</taxon>
        <taxon>Actinomycetota</taxon>
        <taxon>Actinomycetes</taxon>
        <taxon>Streptosporangiales</taxon>
        <taxon>Thermomonosporaceae</taxon>
        <taxon>Actinomadura</taxon>
    </lineage>
</organism>
<evidence type="ECO:0000313" key="3">
    <source>
        <dbReference type="Proteomes" id="UP000572680"/>
    </source>
</evidence>
<name>A0A7W3LVG2_ACTNM</name>
<evidence type="ECO:0000313" key="2">
    <source>
        <dbReference type="EMBL" id="MBA8955038.1"/>
    </source>
</evidence>
<dbReference type="SUPFAM" id="SSF47413">
    <property type="entry name" value="lambda repressor-like DNA-binding domains"/>
    <property type="match status" value="1"/>
</dbReference>
<dbReference type="InterPro" id="IPR010982">
    <property type="entry name" value="Lambda_DNA-bd_dom_sf"/>
</dbReference>
<dbReference type="RefSeq" id="WP_182847050.1">
    <property type="nucleotide sequence ID" value="NZ_BAAALP010000084.1"/>
</dbReference>
<dbReference type="AlphaFoldDB" id="A0A7W3LVG2"/>
<dbReference type="InterPro" id="IPR043917">
    <property type="entry name" value="DUF5753"/>
</dbReference>
<dbReference type="PROSITE" id="PS50943">
    <property type="entry name" value="HTH_CROC1"/>
    <property type="match status" value="1"/>
</dbReference>
<proteinExistence type="predicted"/>
<sequence>MPRQNAERRDIDPRSSAWALYAYKLRKYRERAGLSRTEVGEACVVSPKLIAAIENLHRLPGEQLSASLDKLLDADFFEDQHHQILREAAIPPGFFKYIQFEGDVASLRIYEPMHIPGLFQTEASARHILGQGQRNQYLEEVVALRLGRQDILNREPPPLIIALIKEGVLHDTIGTPEVMREQLAHLIELGHRLDIHIEILPFGSPVYPSGAFNILGFGEGDDMAFIEGAGSRGHLLTPSPEVKALRETFDRARGHALRGAESEQLIRSIMEDL</sequence>
<accession>A0A7W3LVG2</accession>
<gene>
    <name evidence="2" type="ORF">HNR61_006695</name>
</gene>
<comment type="caution">
    <text evidence="2">The sequence shown here is derived from an EMBL/GenBank/DDBJ whole genome shotgun (WGS) entry which is preliminary data.</text>
</comment>
<dbReference type="Pfam" id="PF13560">
    <property type="entry name" value="HTH_31"/>
    <property type="match status" value="1"/>
</dbReference>
<evidence type="ECO:0000259" key="1">
    <source>
        <dbReference type="PROSITE" id="PS50943"/>
    </source>
</evidence>
<reference evidence="2 3" key="1">
    <citation type="submission" date="2020-08" db="EMBL/GenBank/DDBJ databases">
        <title>Genomic Encyclopedia of Type Strains, Phase IV (KMG-IV): sequencing the most valuable type-strain genomes for metagenomic binning, comparative biology and taxonomic classification.</title>
        <authorList>
            <person name="Goeker M."/>
        </authorList>
    </citation>
    <scope>NUCLEOTIDE SEQUENCE [LARGE SCALE GENOMIC DNA]</scope>
    <source>
        <strain evidence="2 3">DSM 44197</strain>
    </source>
</reference>
<dbReference type="Gene3D" id="1.10.260.40">
    <property type="entry name" value="lambda repressor-like DNA-binding domains"/>
    <property type="match status" value="1"/>
</dbReference>